<feature type="domain" description="Response regulatory" evidence="2">
    <location>
        <begin position="484"/>
        <end position="597"/>
    </location>
</feature>
<dbReference type="PANTHER" id="PTHR22674:SF6">
    <property type="entry name" value="NTPASE KAP FAMILY P-LOOP DOMAIN-CONTAINING PROTEIN 1"/>
    <property type="match status" value="1"/>
</dbReference>
<organism evidence="3 4">
    <name type="scientific">Actinomadura rayongensis</name>
    <dbReference type="NCBI Taxonomy" id="1429076"/>
    <lineage>
        <taxon>Bacteria</taxon>
        <taxon>Bacillati</taxon>
        <taxon>Actinomycetota</taxon>
        <taxon>Actinomycetes</taxon>
        <taxon>Streptosporangiales</taxon>
        <taxon>Thermomonosporaceae</taxon>
        <taxon>Actinomadura</taxon>
    </lineage>
</organism>
<dbReference type="OrthoDB" id="88903at2"/>
<protein>
    <recommendedName>
        <fullName evidence="2">Response regulatory domain-containing protein</fullName>
    </recommendedName>
</protein>
<dbReference type="InterPro" id="IPR052754">
    <property type="entry name" value="NTPase_KAP_P-loop"/>
</dbReference>
<dbReference type="SUPFAM" id="SSF52172">
    <property type="entry name" value="CheY-like"/>
    <property type="match status" value="1"/>
</dbReference>
<dbReference type="EMBL" id="WUTW01000007">
    <property type="protein sequence ID" value="MXQ67393.1"/>
    <property type="molecule type" value="Genomic_DNA"/>
</dbReference>
<dbReference type="InterPro" id="IPR027417">
    <property type="entry name" value="P-loop_NTPase"/>
</dbReference>
<dbReference type="GO" id="GO:0000160">
    <property type="term" value="P:phosphorelay signal transduction system"/>
    <property type="evidence" value="ECO:0007669"/>
    <property type="project" value="InterPro"/>
</dbReference>
<evidence type="ECO:0000259" key="2">
    <source>
        <dbReference type="PROSITE" id="PS50110"/>
    </source>
</evidence>
<evidence type="ECO:0000313" key="4">
    <source>
        <dbReference type="Proteomes" id="UP000431901"/>
    </source>
</evidence>
<evidence type="ECO:0000256" key="1">
    <source>
        <dbReference type="PROSITE-ProRule" id="PRU00169"/>
    </source>
</evidence>
<sequence length="616" mass="66818">MEQPAPYVLLNDQPVEDPAEDLADAGEVAEGLAAMILSSRRSSPFALAVDAGWGMGKSTLLLQIEALLAAQPRVTTVRFNAWTAAGDDALEGVIKSVLVGLDRSVMRRWTRKLGRQRRLGAVAGIAVGLAARFAGVTRLVDELWNQLADSAKIRNDLRVLIHDMLDEWIGSDGQRDPDRALVVFIDDLDRCSGEVVVKICEAIKLYLDAPGLIFVLACDQTALARGVSTGARDITADGRAYLEKIVQVCYRMPPLNTSQLGAMITGYAAQSGTSELIDETVTAILAQRAGRNPRRIKRIINSFILEYQLDPAWRLPNAGPHLVTAVLLQQLYPAFYDLLVSEASGDDPIGEFLDYINIRDHVFNPPGDPDDEWWRMARQVFLDHRVPLPQPPSDTSALREAVHSLEAELPEFFPGLAANANFLALLRSVGDAEERRSLRTHLFRRPLTAQSPSGVPESYVSADPASYVSADLASTAHRPLAGLHIASIDDEPGNNDLLVQLLEGAGAQVSILDAATVTDPLIINTPPDALVSDITRGADPDGGFEHVQQLRAAGYQGPVIFYTGRITPHRRQRAQDLGAIAITTSATDVLNVLIGLRLTDSDTSTAIGVSMDKSWS</sequence>
<accession>A0A6I4WEA8</accession>
<dbReference type="InterPro" id="IPR001789">
    <property type="entry name" value="Sig_transdc_resp-reg_receiver"/>
</dbReference>
<name>A0A6I4WEA8_9ACTN</name>
<proteinExistence type="predicted"/>
<dbReference type="RefSeq" id="WP_161105583.1">
    <property type="nucleotide sequence ID" value="NZ_JBHLYI010000008.1"/>
</dbReference>
<dbReference type="Proteomes" id="UP000431901">
    <property type="component" value="Unassembled WGS sequence"/>
</dbReference>
<dbReference type="Gene3D" id="3.40.50.2300">
    <property type="match status" value="1"/>
</dbReference>
<dbReference type="Pfam" id="PF07693">
    <property type="entry name" value="KAP_NTPase"/>
    <property type="match status" value="1"/>
</dbReference>
<keyword evidence="1" id="KW-0597">Phosphoprotein</keyword>
<dbReference type="InterPro" id="IPR011646">
    <property type="entry name" value="KAP_P-loop"/>
</dbReference>
<keyword evidence="4" id="KW-1185">Reference proteome</keyword>
<comment type="caution">
    <text evidence="3">The sequence shown here is derived from an EMBL/GenBank/DDBJ whole genome shotgun (WGS) entry which is preliminary data.</text>
</comment>
<gene>
    <name evidence="3" type="ORF">GQ466_25580</name>
</gene>
<dbReference type="PROSITE" id="PS50110">
    <property type="entry name" value="RESPONSE_REGULATORY"/>
    <property type="match status" value="1"/>
</dbReference>
<dbReference type="PANTHER" id="PTHR22674">
    <property type="entry name" value="NTPASE, KAP FAMILY P-LOOP DOMAIN-CONTAINING 1"/>
    <property type="match status" value="1"/>
</dbReference>
<dbReference type="CDD" id="cd00156">
    <property type="entry name" value="REC"/>
    <property type="match status" value="1"/>
</dbReference>
<feature type="modified residue" description="4-aspartylphosphate" evidence="1">
    <location>
        <position position="533"/>
    </location>
</feature>
<evidence type="ECO:0000313" key="3">
    <source>
        <dbReference type="EMBL" id="MXQ67393.1"/>
    </source>
</evidence>
<dbReference type="SUPFAM" id="SSF52540">
    <property type="entry name" value="P-loop containing nucleoside triphosphate hydrolases"/>
    <property type="match status" value="1"/>
</dbReference>
<dbReference type="AlphaFoldDB" id="A0A6I4WEA8"/>
<dbReference type="InterPro" id="IPR011006">
    <property type="entry name" value="CheY-like_superfamily"/>
</dbReference>
<reference evidence="3 4" key="1">
    <citation type="submission" date="2019-12" db="EMBL/GenBank/DDBJ databases">
        <title>Nocardia macrotermitis sp. nov. and Nocardia aurantia sp. nov., isolated from the gut of the fungus growing-termite Macrotermes natalensis.</title>
        <authorList>
            <person name="Christine B."/>
            <person name="Rene B."/>
        </authorList>
    </citation>
    <scope>NUCLEOTIDE SEQUENCE [LARGE SCALE GENOMIC DNA]</scope>
    <source>
        <strain evidence="3 4">DSM 102126</strain>
    </source>
</reference>